<comment type="caution">
    <text evidence="1">The sequence shown here is derived from an EMBL/GenBank/DDBJ whole genome shotgun (WGS) entry which is preliminary data.</text>
</comment>
<accession>A0A1Y1JJ91</accession>
<reference evidence="2" key="1">
    <citation type="submission" date="2017-04" db="EMBL/GenBank/DDBJ databases">
        <title>Plasmodium gonderi genome.</title>
        <authorList>
            <person name="Arisue N."/>
            <person name="Honma H."/>
            <person name="Kawai S."/>
            <person name="Tougan T."/>
            <person name="Tanabe K."/>
            <person name="Horii T."/>
        </authorList>
    </citation>
    <scope>NUCLEOTIDE SEQUENCE [LARGE SCALE GENOMIC DNA]</scope>
    <source>
        <strain evidence="2">ATCC 30045</strain>
    </source>
</reference>
<dbReference type="RefSeq" id="XP_028544889.1">
    <property type="nucleotide sequence ID" value="XM_028689088.1"/>
</dbReference>
<evidence type="ECO:0000313" key="2">
    <source>
        <dbReference type="Proteomes" id="UP000195521"/>
    </source>
</evidence>
<dbReference type="OrthoDB" id="376157at2759"/>
<dbReference type="Proteomes" id="UP000195521">
    <property type="component" value="Unassembled WGS sequence"/>
</dbReference>
<evidence type="ECO:0000313" key="1">
    <source>
        <dbReference type="EMBL" id="GAW82300.1"/>
    </source>
</evidence>
<sequence>MSEKKKRVLLHEKKSNEIPSAQNKNILFKECKNTNEFKEAFVNIETDYSLESEKEKSNISLFNVFKKKLKEEKQYSRFLMLFQIPKDANKKKCTNETLKNVLQEKYKNIITGICLFVNIYAIMLLESHDTKDIFRFIKHLNEIPNVSAVKILYFSELNKQNVTDQFFFFDYNKEQPKVSIPPGEYNYVDEVWELYINIMHFCCLLKNNEERQESFYKNENIKKNFSHLPNLYNDNAKQYIWSIDEFISFFMDDFYLSLDDFSDDFMDL</sequence>
<name>A0A1Y1JJ91_PLAGO</name>
<dbReference type="EMBL" id="BDQF01000013">
    <property type="protein sequence ID" value="GAW82300.1"/>
    <property type="molecule type" value="Genomic_DNA"/>
</dbReference>
<gene>
    <name evidence="1" type="ORF">PGO_122980</name>
</gene>
<keyword evidence="2" id="KW-1185">Reference proteome</keyword>
<proteinExistence type="predicted"/>
<dbReference type="AlphaFoldDB" id="A0A1Y1JJ91"/>
<dbReference type="OMA" id="EVWELYI"/>
<organism evidence="1 2">
    <name type="scientific">Plasmodium gonderi</name>
    <dbReference type="NCBI Taxonomy" id="77519"/>
    <lineage>
        <taxon>Eukaryota</taxon>
        <taxon>Sar</taxon>
        <taxon>Alveolata</taxon>
        <taxon>Apicomplexa</taxon>
        <taxon>Aconoidasida</taxon>
        <taxon>Haemosporida</taxon>
        <taxon>Plasmodiidae</taxon>
        <taxon>Plasmodium</taxon>
        <taxon>Plasmodium (Plasmodium)</taxon>
    </lineage>
</organism>
<protein>
    <submittedName>
        <fullName evidence="1">Uncharacterized protein</fullName>
    </submittedName>
</protein>
<dbReference type="GeneID" id="39749037"/>